<keyword evidence="3" id="KW-1185">Reference proteome</keyword>
<dbReference type="Gene3D" id="3.40.50.720">
    <property type="entry name" value="NAD(P)-binding Rossmann-like Domain"/>
    <property type="match status" value="1"/>
</dbReference>
<organism evidence="2 3">
    <name type="scientific">Paramicrosporidium saccamoebae</name>
    <dbReference type="NCBI Taxonomy" id="1246581"/>
    <lineage>
        <taxon>Eukaryota</taxon>
        <taxon>Fungi</taxon>
        <taxon>Fungi incertae sedis</taxon>
        <taxon>Cryptomycota</taxon>
        <taxon>Cryptomycota incertae sedis</taxon>
        <taxon>Paramicrosporidium</taxon>
    </lineage>
</organism>
<dbReference type="InterPro" id="IPR051604">
    <property type="entry name" value="Ergot_Alk_Oxidoreductase"/>
</dbReference>
<dbReference type="InterPro" id="IPR008030">
    <property type="entry name" value="NmrA-like"/>
</dbReference>
<evidence type="ECO:0000259" key="1">
    <source>
        <dbReference type="Pfam" id="PF05368"/>
    </source>
</evidence>
<protein>
    <submittedName>
        <fullName evidence="2">NAD(P)-binding domain-containing protein</fullName>
    </submittedName>
</protein>
<name>A0A2H9TG20_9FUNG</name>
<dbReference type="EMBL" id="MTSL01000208">
    <property type="protein sequence ID" value="PJF16727.1"/>
    <property type="molecule type" value="Genomic_DNA"/>
</dbReference>
<accession>A0A2H9TG20</accession>
<dbReference type="Pfam" id="PF05368">
    <property type="entry name" value="NmrA"/>
    <property type="match status" value="1"/>
</dbReference>
<dbReference type="Gene3D" id="3.90.25.10">
    <property type="entry name" value="UDP-galactose 4-epimerase, domain 1"/>
    <property type="match status" value="1"/>
</dbReference>
<gene>
    <name evidence="2" type="ORF">PSACC_03499</name>
</gene>
<dbReference type="SUPFAM" id="SSF51735">
    <property type="entry name" value="NAD(P)-binding Rossmann-fold domains"/>
    <property type="match status" value="1"/>
</dbReference>
<dbReference type="PANTHER" id="PTHR43162">
    <property type="match status" value="1"/>
</dbReference>
<dbReference type="Proteomes" id="UP000240830">
    <property type="component" value="Unassembled WGS sequence"/>
</dbReference>
<dbReference type="PANTHER" id="PTHR43162:SF1">
    <property type="entry name" value="PRESTALK A DIFFERENTIATION PROTEIN A"/>
    <property type="match status" value="1"/>
</dbReference>
<reference evidence="2 3" key="1">
    <citation type="submission" date="2016-10" db="EMBL/GenBank/DDBJ databases">
        <title>The genome of Paramicrosporidium saccamoebae is the missing link in understanding Cryptomycota and Microsporidia evolution.</title>
        <authorList>
            <person name="Quandt C.A."/>
            <person name="Beaudet D."/>
            <person name="Corsaro D."/>
            <person name="Michel R."/>
            <person name="Corradi N."/>
            <person name="James T."/>
        </authorList>
    </citation>
    <scope>NUCLEOTIDE SEQUENCE [LARGE SCALE GENOMIC DNA]</scope>
    <source>
        <strain evidence="2 3">KSL3</strain>
    </source>
</reference>
<feature type="domain" description="NmrA-like" evidence="1">
    <location>
        <begin position="3"/>
        <end position="263"/>
    </location>
</feature>
<dbReference type="InterPro" id="IPR036291">
    <property type="entry name" value="NAD(P)-bd_dom_sf"/>
</dbReference>
<comment type="caution">
    <text evidence="2">The sequence shown here is derived from an EMBL/GenBank/DDBJ whole genome shotgun (WGS) entry which is preliminary data.</text>
</comment>
<proteinExistence type="predicted"/>
<dbReference type="OrthoDB" id="10254221at2759"/>
<dbReference type="AlphaFoldDB" id="A0A2H9TG20"/>
<evidence type="ECO:0000313" key="2">
    <source>
        <dbReference type="EMBL" id="PJF16727.1"/>
    </source>
</evidence>
<evidence type="ECO:0000313" key="3">
    <source>
        <dbReference type="Proteomes" id="UP000240830"/>
    </source>
</evidence>
<sequence length="293" mass="32844">MTAKKVFVTGAGGQTGTQTLKWLNQVGENMEVYAGIHKGQESRQEDVVKSFKCCPCVTEGADHKQLVDCFRDVQDLFIVPPSTDDKREVACNYIKAAREANVKFVLLLSVQGADGASHSWGAPFNQIERDLKETGSTDWCIIRVPFYMQNLMLYKQQIKQGHLPLPLKEGKFAPIDVADVGKLAAWILKDCAPHKGMTYNITGTEALDGKQMAKVFEKFCAREVLYKDIPAEEARTILKSQNVPEVEIKALLDFYALAQENTFEKVTEEFKDICGTPPKSLQDWVSEHKSECM</sequence>
<dbReference type="STRING" id="1246581.A0A2H9TG20"/>